<name>A0AAE0L2D9_9CHLO</name>
<feature type="transmembrane region" description="Helical" evidence="1">
    <location>
        <begin position="429"/>
        <end position="447"/>
    </location>
</feature>
<feature type="transmembrane region" description="Helical" evidence="1">
    <location>
        <begin position="398"/>
        <end position="417"/>
    </location>
</feature>
<dbReference type="AlphaFoldDB" id="A0AAE0L2D9"/>
<sequence length="532" mass="59059">MRSAHVGQAMSEAIPFPEATDWKNSVAVMSSITVTAWATLLSLARYEALPFAWCNNPGAAPDEKQYLSHAAEEWLAARAAEFPVFAEQMEELKETAKAQVQAWDDMHKARLEVIRVEMIPSGMQVRRPKRRYRAMAKARQWTERFLAAHPVFMLKNVGFNDAFSRSERVIMLSTNWLVMVMFSVGFFYSKSTQCCELLRTHVGCDANLNTPCRYEGVEYATCALLTEAWDDDSDPEAGPFDCTAFPQNTFIARLYLVLIMCVLLIPIRLGLSTIFSMSSAVPPVPGHWSIKDAHVRVVFGPFIANLVQAAGFVAYALFMNLDKLNKSVAGLFVTCSARFVVPYIKVGINAAGFLCAKLPVVWGDDVEEAPQRGALLGAACGLLLLLRNKVFGSPMDTCVFAVVITLWLIVTYVLLIYGAQLYDYIGPDAGPTVISAWGWALLFELFGKEAFRIVSMKVTIGFVMGRINEKMVGSSASVYRWYETFVASHLVIEYSRGINHLHLFTGGFGDVTHGVEYADDFGNDDADYGGYD</sequence>
<comment type="caution">
    <text evidence="2">The sequence shown here is derived from an EMBL/GenBank/DDBJ whole genome shotgun (WGS) entry which is preliminary data.</text>
</comment>
<feature type="transmembrane region" description="Helical" evidence="1">
    <location>
        <begin position="169"/>
        <end position="189"/>
    </location>
</feature>
<keyword evidence="3" id="KW-1185">Reference proteome</keyword>
<dbReference type="Proteomes" id="UP001190700">
    <property type="component" value="Unassembled WGS sequence"/>
</dbReference>
<feature type="transmembrane region" description="Helical" evidence="1">
    <location>
        <begin position="339"/>
        <end position="363"/>
    </location>
</feature>
<dbReference type="EMBL" id="LGRX02010844">
    <property type="protein sequence ID" value="KAK3269596.1"/>
    <property type="molecule type" value="Genomic_DNA"/>
</dbReference>
<accession>A0AAE0L2D9</accession>
<organism evidence="2 3">
    <name type="scientific">Cymbomonas tetramitiformis</name>
    <dbReference type="NCBI Taxonomy" id="36881"/>
    <lineage>
        <taxon>Eukaryota</taxon>
        <taxon>Viridiplantae</taxon>
        <taxon>Chlorophyta</taxon>
        <taxon>Pyramimonadophyceae</taxon>
        <taxon>Pyramimonadales</taxon>
        <taxon>Pyramimonadaceae</taxon>
        <taxon>Cymbomonas</taxon>
    </lineage>
</organism>
<keyword evidence="1" id="KW-0472">Membrane</keyword>
<keyword evidence="1" id="KW-1133">Transmembrane helix</keyword>
<evidence type="ECO:0000313" key="2">
    <source>
        <dbReference type="EMBL" id="KAK3269596.1"/>
    </source>
</evidence>
<evidence type="ECO:0000256" key="1">
    <source>
        <dbReference type="SAM" id="Phobius"/>
    </source>
</evidence>
<protein>
    <submittedName>
        <fullName evidence="2">Uncharacterized protein</fullName>
    </submittedName>
</protein>
<reference evidence="2 3" key="1">
    <citation type="journal article" date="2015" name="Genome Biol. Evol.">
        <title>Comparative Genomics of a Bacterivorous Green Alga Reveals Evolutionary Causalities and Consequences of Phago-Mixotrophic Mode of Nutrition.</title>
        <authorList>
            <person name="Burns J.A."/>
            <person name="Paasch A."/>
            <person name="Narechania A."/>
            <person name="Kim E."/>
        </authorList>
    </citation>
    <scope>NUCLEOTIDE SEQUENCE [LARGE SCALE GENOMIC DNA]</scope>
    <source>
        <strain evidence="2 3">PLY_AMNH</strain>
    </source>
</reference>
<feature type="transmembrane region" description="Helical" evidence="1">
    <location>
        <begin position="297"/>
        <end position="318"/>
    </location>
</feature>
<feature type="transmembrane region" description="Helical" evidence="1">
    <location>
        <begin position="254"/>
        <end position="277"/>
    </location>
</feature>
<proteinExistence type="predicted"/>
<keyword evidence="1" id="KW-0812">Transmembrane</keyword>
<evidence type="ECO:0000313" key="3">
    <source>
        <dbReference type="Proteomes" id="UP001190700"/>
    </source>
</evidence>
<feature type="transmembrane region" description="Helical" evidence="1">
    <location>
        <begin position="369"/>
        <end position="386"/>
    </location>
</feature>
<gene>
    <name evidence="2" type="ORF">CYMTET_21970</name>
</gene>